<sequence length="298" mass="34455">MSTLNLYYKESGIASPLSISLSILSGAIILLFCSFFYSLLIANLSFIYLNFLIVAAYGFIVCYTSRAFNMIFKIRNRKKSIVITIILALLAIYFQWISYIFIISFDELDPALLFKEWDFFFNLLIRPDIFVSTMIDISNVGLWSIGASNGTTLKGVLLWAIWLGEAAIIIYIAVKHYLNFETIPFSEKDNKWFKKELLDFDFERVVYKKSFVEELLQNPSEAILNLKRGDGLRHSKISVFSSETEPRSLITIDNIVITQRGKGKRDVTKVLEYYYIDNLHLSIIRSKFRTKTASIFDY</sequence>
<evidence type="ECO:0000313" key="2">
    <source>
        <dbReference type="EMBL" id="TYA84077.1"/>
    </source>
</evidence>
<name>A0A5D0INX1_9FLAO</name>
<dbReference type="AlphaFoldDB" id="A0A5D0INX1"/>
<keyword evidence="1" id="KW-0472">Membrane</keyword>
<proteinExistence type="predicted"/>
<keyword evidence="1" id="KW-0812">Transmembrane</keyword>
<feature type="transmembrane region" description="Helical" evidence="1">
    <location>
        <begin position="156"/>
        <end position="174"/>
    </location>
</feature>
<keyword evidence="3" id="KW-1185">Reference proteome</keyword>
<feature type="transmembrane region" description="Helical" evidence="1">
    <location>
        <begin position="21"/>
        <end position="40"/>
    </location>
</feature>
<evidence type="ECO:0000313" key="3">
    <source>
        <dbReference type="Proteomes" id="UP000323930"/>
    </source>
</evidence>
<dbReference type="EMBL" id="VSDQ01000409">
    <property type="protein sequence ID" value="TYA84077.1"/>
    <property type="molecule type" value="Genomic_DNA"/>
</dbReference>
<dbReference type="Proteomes" id="UP000323930">
    <property type="component" value="Unassembled WGS sequence"/>
</dbReference>
<organism evidence="2 3">
    <name type="scientific">Seonamhaeicola marinus</name>
    <dbReference type="NCBI Taxonomy" id="1912246"/>
    <lineage>
        <taxon>Bacteria</taxon>
        <taxon>Pseudomonadati</taxon>
        <taxon>Bacteroidota</taxon>
        <taxon>Flavobacteriia</taxon>
        <taxon>Flavobacteriales</taxon>
        <taxon>Flavobacteriaceae</taxon>
    </lineage>
</organism>
<comment type="caution">
    <text evidence="2">The sequence shown here is derived from an EMBL/GenBank/DDBJ whole genome shotgun (WGS) entry which is preliminary data.</text>
</comment>
<feature type="transmembrane region" description="Helical" evidence="1">
    <location>
        <begin position="123"/>
        <end position="144"/>
    </location>
</feature>
<evidence type="ECO:0000256" key="1">
    <source>
        <dbReference type="SAM" id="Phobius"/>
    </source>
</evidence>
<protein>
    <submittedName>
        <fullName evidence="2">Uncharacterized protein</fullName>
    </submittedName>
</protein>
<dbReference type="RefSeq" id="WP_148540331.1">
    <property type="nucleotide sequence ID" value="NZ_VSDQ01000409.1"/>
</dbReference>
<feature type="transmembrane region" description="Helical" evidence="1">
    <location>
        <begin position="80"/>
        <end position="103"/>
    </location>
</feature>
<dbReference type="OrthoDB" id="1418911at2"/>
<gene>
    <name evidence="2" type="ORF">FUA24_05340</name>
</gene>
<keyword evidence="1" id="KW-1133">Transmembrane helix</keyword>
<feature type="transmembrane region" description="Helical" evidence="1">
    <location>
        <begin position="46"/>
        <end position="68"/>
    </location>
</feature>
<accession>A0A5D0INX1</accession>
<reference evidence="2 3" key="1">
    <citation type="submission" date="2019-08" db="EMBL/GenBank/DDBJ databases">
        <title>Seonamhaeicola sediminis sp. nov., isolated from marine sediment.</title>
        <authorList>
            <person name="Cao W.R."/>
        </authorList>
    </citation>
    <scope>NUCLEOTIDE SEQUENCE [LARGE SCALE GENOMIC DNA]</scope>
    <source>
        <strain evidence="2 3">B011</strain>
    </source>
</reference>